<keyword evidence="1" id="KW-1133">Transmembrane helix</keyword>
<name>A0A1G1KYF1_9BACT</name>
<evidence type="ECO:0000313" key="2">
    <source>
        <dbReference type="EMBL" id="OGW97946.1"/>
    </source>
</evidence>
<dbReference type="EMBL" id="MHFR01000037">
    <property type="protein sequence ID" value="OGW97946.1"/>
    <property type="molecule type" value="Genomic_DNA"/>
</dbReference>
<dbReference type="Proteomes" id="UP000178187">
    <property type="component" value="Unassembled WGS sequence"/>
</dbReference>
<feature type="transmembrane region" description="Helical" evidence="1">
    <location>
        <begin position="577"/>
        <end position="596"/>
    </location>
</feature>
<feature type="transmembrane region" description="Helical" evidence="1">
    <location>
        <begin position="251"/>
        <end position="277"/>
    </location>
</feature>
<dbReference type="InterPro" id="IPR018650">
    <property type="entry name" value="STSV1_Orf64"/>
</dbReference>
<feature type="transmembrane region" description="Helical" evidence="1">
    <location>
        <begin position="377"/>
        <end position="402"/>
    </location>
</feature>
<feature type="transmembrane region" description="Helical" evidence="1">
    <location>
        <begin position="7"/>
        <end position="36"/>
    </location>
</feature>
<feature type="transmembrane region" description="Helical" evidence="1">
    <location>
        <begin position="340"/>
        <end position="357"/>
    </location>
</feature>
<protein>
    <recommendedName>
        <fullName evidence="4">Glycosyltransferase RgtA/B/C/D-like domain-containing protein</fullName>
    </recommendedName>
</protein>
<comment type="caution">
    <text evidence="2">The sequence shown here is derived from an EMBL/GenBank/DDBJ whole genome shotgun (WGS) entry which is preliminary data.</text>
</comment>
<keyword evidence="1" id="KW-0812">Transmembrane</keyword>
<feature type="transmembrane region" description="Helical" evidence="1">
    <location>
        <begin position="202"/>
        <end position="218"/>
    </location>
</feature>
<accession>A0A1G1KYF1</accession>
<feature type="transmembrane region" description="Helical" evidence="1">
    <location>
        <begin position="283"/>
        <end position="302"/>
    </location>
</feature>
<evidence type="ECO:0000256" key="1">
    <source>
        <dbReference type="SAM" id="Phobius"/>
    </source>
</evidence>
<proteinExistence type="predicted"/>
<feature type="transmembrane region" description="Helical" evidence="1">
    <location>
        <begin position="175"/>
        <end position="195"/>
    </location>
</feature>
<feature type="transmembrane region" description="Helical" evidence="1">
    <location>
        <begin position="48"/>
        <end position="66"/>
    </location>
</feature>
<sequence>MPTSRTIVGVFDFIIQIILSTILFYVLTSFAFIMGWETHLFLSLHGKFHFWLGISLIIVAAILCYWRYRFDRRSFFELEPIRLLKIVLSVRPVYSVGILSLIYFMTQFLTLLLMHEGLGTALWDTGFYDQVIWNTGHGNFLVTSVRGGIHVFAEHFKPIMVLLAPLYWIWDSTNFLFLISTVITATSIIWGYLIAKEITKDHVLSLIVAIGIFFYQPMRNGILFPYHTSTLADPFILCGFFLILKRQNVSGCLLLIAAIMCKENIVMEIYGIGFYLASKRNKTGYVVIAITVLMSLLIFGYFEPKYRCAYHVLNKWAYYEHLKNPFKLELWQDLLKPNPLLFLIQVFGPFLFLSFNFKGWHWLLGPTMIVRLLSRMTGFRIITAAYTSGLNSLVILSAILGLTHLSSQKKFAGKDIPTQWMKFVPATLIFGALIFSGTPQLFNIETQFWEASFGQNQRIARILESIPPSYSILSTEVYSAHLSHRPHLYAFYAAFLYTPLFPDSERPDLIVVDEIRINQRERQLVSDYLTKGYSLIFAMNPLKIYKQPNVSIPDTLLNKWEFFRNQPEVPYRKYVRMWYKGIMSILGIVFLVYFILKLIVRKNNFKGPC</sequence>
<dbReference type="AlphaFoldDB" id="A0A1G1KYF1"/>
<gene>
    <name evidence="2" type="ORF">A3G33_06835</name>
</gene>
<evidence type="ECO:0000313" key="3">
    <source>
        <dbReference type="Proteomes" id="UP000178187"/>
    </source>
</evidence>
<feature type="transmembrane region" description="Helical" evidence="1">
    <location>
        <begin position="423"/>
        <end position="442"/>
    </location>
</feature>
<reference evidence="2 3" key="1">
    <citation type="journal article" date="2016" name="Nat. Commun.">
        <title>Thousands of microbial genomes shed light on interconnected biogeochemical processes in an aquifer system.</title>
        <authorList>
            <person name="Anantharaman K."/>
            <person name="Brown C.T."/>
            <person name="Hug L.A."/>
            <person name="Sharon I."/>
            <person name="Castelle C.J."/>
            <person name="Probst A.J."/>
            <person name="Thomas B.C."/>
            <person name="Singh A."/>
            <person name="Wilkins M.J."/>
            <person name="Karaoz U."/>
            <person name="Brodie E.L."/>
            <person name="Williams K.H."/>
            <person name="Hubbard S.S."/>
            <person name="Banfield J.F."/>
        </authorList>
    </citation>
    <scope>NUCLEOTIDE SEQUENCE [LARGE SCALE GENOMIC DNA]</scope>
</reference>
<feature type="transmembrane region" description="Helical" evidence="1">
    <location>
        <begin position="224"/>
        <end position="244"/>
    </location>
</feature>
<evidence type="ECO:0008006" key="4">
    <source>
        <dbReference type="Google" id="ProtNLM"/>
    </source>
</evidence>
<organism evidence="2 3">
    <name type="scientific">Candidatus Danuiimicrobium aquiferis</name>
    <dbReference type="NCBI Taxonomy" id="1801832"/>
    <lineage>
        <taxon>Bacteria</taxon>
        <taxon>Pseudomonadati</taxon>
        <taxon>Candidatus Omnitrophota</taxon>
        <taxon>Candidatus Danuiimicrobium</taxon>
    </lineage>
</organism>
<dbReference type="Pfam" id="PF09852">
    <property type="entry name" value="DUF2079"/>
    <property type="match status" value="1"/>
</dbReference>
<keyword evidence="1" id="KW-0472">Membrane</keyword>
<feature type="transmembrane region" description="Helical" evidence="1">
    <location>
        <begin position="86"/>
        <end position="105"/>
    </location>
</feature>